<dbReference type="PROSITE" id="PS50928">
    <property type="entry name" value="ABC_TM1"/>
    <property type="match status" value="1"/>
</dbReference>
<evidence type="ECO:0000256" key="5">
    <source>
        <dbReference type="ARBA" id="ARBA00022989"/>
    </source>
</evidence>
<dbReference type="CDD" id="cd06261">
    <property type="entry name" value="TM_PBP2"/>
    <property type="match status" value="1"/>
</dbReference>
<feature type="transmembrane region" description="Helical" evidence="7">
    <location>
        <begin position="106"/>
        <end position="126"/>
    </location>
</feature>
<proteinExistence type="inferred from homology"/>
<keyword evidence="6 7" id="KW-0472">Membrane</keyword>
<dbReference type="OrthoDB" id="152280at2"/>
<comment type="caution">
    <text evidence="9">The sequence shown here is derived from an EMBL/GenBank/DDBJ whole genome shotgun (WGS) entry which is preliminary data.</text>
</comment>
<dbReference type="Pfam" id="PF00528">
    <property type="entry name" value="BPD_transp_1"/>
    <property type="match status" value="1"/>
</dbReference>
<feature type="domain" description="ABC transmembrane type-1" evidence="8">
    <location>
        <begin position="70"/>
        <end position="285"/>
    </location>
</feature>
<gene>
    <name evidence="9" type="ORF">EHV15_18025</name>
</gene>
<evidence type="ECO:0000313" key="9">
    <source>
        <dbReference type="EMBL" id="RRJ64610.1"/>
    </source>
</evidence>
<dbReference type="GO" id="GO:0055085">
    <property type="term" value="P:transmembrane transport"/>
    <property type="evidence" value="ECO:0007669"/>
    <property type="project" value="InterPro"/>
</dbReference>
<evidence type="ECO:0000259" key="8">
    <source>
        <dbReference type="PROSITE" id="PS50928"/>
    </source>
</evidence>
<feature type="transmembrane region" description="Helical" evidence="7">
    <location>
        <begin position="159"/>
        <end position="183"/>
    </location>
</feature>
<sequence length="296" mass="32851">MQKILGNKLTIFIFVLPGILLFSLMLLAPIVLSGYYSFTETMGPGTKITMVGWDNYRNLLFHDPRFWISLRNALLLGLGFIFIQHPLCILFALLLDRIGGKGEKAFRTIFFIPCVISVVVISKMWLSILDPSFGVFNKFLTSIGLGSLNHAWLADPNTALWSLLLILIWSGFGWGLLYYYAGVKGIPEDMYEAARLDGASGIKLHWNITIPLLSPVITVQVTLAIVMALKQMEGVYLTTGGGPGDATQFLGVYLYSKAFTANEYGYANAISIMFVIICLIASYISNKITSRNSVEY</sequence>
<evidence type="ECO:0000313" key="10">
    <source>
        <dbReference type="Proteomes" id="UP000267017"/>
    </source>
</evidence>
<dbReference type="SUPFAM" id="SSF161098">
    <property type="entry name" value="MetI-like"/>
    <property type="match status" value="1"/>
</dbReference>
<keyword evidence="5 7" id="KW-1133">Transmembrane helix</keyword>
<accession>A0A3P3U384</accession>
<name>A0A3P3U384_9BACL</name>
<dbReference type="Proteomes" id="UP000267017">
    <property type="component" value="Unassembled WGS sequence"/>
</dbReference>
<keyword evidence="10" id="KW-1185">Reference proteome</keyword>
<dbReference type="EMBL" id="RRCN01000001">
    <property type="protein sequence ID" value="RRJ64610.1"/>
    <property type="molecule type" value="Genomic_DNA"/>
</dbReference>
<keyword evidence="3" id="KW-1003">Cell membrane</keyword>
<keyword evidence="4 7" id="KW-0812">Transmembrane</keyword>
<comment type="similarity">
    <text evidence="7">Belongs to the binding-protein-dependent transport system permease family.</text>
</comment>
<dbReference type="Gene3D" id="1.10.3720.10">
    <property type="entry name" value="MetI-like"/>
    <property type="match status" value="1"/>
</dbReference>
<dbReference type="RefSeq" id="WP_128632414.1">
    <property type="nucleotide sequence ID" value="NZ_RRCN01000001.1"/>
</dbReference>
<evidence type="ECO:0000256" key="2">
    <source>
        <dbReference type="ARBA" id="ARBA00022448"/>
    </source>
</evidence>
<feature type="transmembrane region" description="Helical" evidence="7">
    <location>
        <begin position="264"/>
        <end position="284"/>
    </location>
</feature>
<dbReference type="InterPro" id="IPR050809">
    <property type="entry name" value="UgpAE/MalFG_permease"/>
</dbReference>
<feature type="transmembrane region" description="Helical" evidence="7">
    <location>
        <begin position="12"/>
        <end position="36"/>
    </location>
</feature>
<organism evidence="9 10">
    <name type="scientific">Paenibacillus oralis</name>
    <dbReference type="NCBI Taxonomy" id="2490856"/>
    <lineage>
        <taxon>Bacteria</taxon>
        <taxon>Bacillati</taxon>
        <taxon>Bacillota</taxon>
        <taxon>Bacilli</taxon>
        <taxon>Bacillales</taxon>
        <taxon>Paenibacillaceae</taxon>
        <taxon>Paenibacillus</taxon>
    </lineage>
</organism>
<dbReference type="PANTHER" id="PTHR43227:SF11">
    <property type="entry name" value="BLL4140 PROTEIN"/>
    <property type="match status" value="1"/>
</dbReference>
<evidence type="ECO:0000256" key="3">
    <source>
        <dbReference type="ARBA" id="ARBA00022475"/>
    </source>
</evidence>
<evidence type="ECO:0000256" key="6">
    <source>
        <dbReference type="ARBA" id="ARBA00023136"/>
    </source>
</evidence>
<dbReference type="InterPro" id="IPR035906">
    <property type="entry name" value="MetI-like_sf"/>
</dbReference>
<dbReference type="AlphaFoldDB" id="A0A3P3U384"/>
<dbReference type="InterPro" id="IPR000515">
    <property type="entry name" value="MetI-like"/>
</dbReference>
<evidence type="ECO:0000256" key="7">
    <source>
        <dbReference type="RuleBase" id="RU363032"/>
    </source>
</evidence>
<evidence type="ECO:0000256" key="4">
    <source>
        <dbReference type="ARBA" id="ARBA00022692"/>
    </source>
</evidence>
<dbReference type="GO" id="GO:0005886">
    <property type="term" value="C:plasma membrane"/>
    <property type="evidence" value="ECO:0007669"/>
    <property type="project" value="UniProtKB-SubCell"/>
</dbReference>
<feature type="transmembrane region" description="Helical" evidence="7">
    <location>
        <begin position="73"/>
        <end position="94"/>
    </location>
</feature>
<keyword evidence="2 7" id="KW-0813">Transport</keyword>
<protein>
    <submittedName>
        <fullName evidence="9">Sugar ABC transporter permease</fullName>
    </submittedName>
</protein>
<reference evidence="9 10" key="1">
    <citation type="submission" date="2018-11" db="EMBL/GenBank/DDBJ databases">
        <title>Genome sequencing of Paenibacillus sp. KCOM 3021 (= ChDC PVNT-B20).</title>
        <authorList>
            <person name="Kook J.-K."/>
            <person name="Park S.-N."/>
            <person name="Lim Y.K."/>
        </authorList>
    </citation>
    <scope>NUCLEOTIDE SEQUENCE [LARGE SCALE GENOMIC DNA]</scope>
    <source>
        <strain evidence="9 10">KCOM 3021</strain>
    </source>
</reference>
<dbReference type="PANTHER" id="PTHR43227">
    <property type="entry name" value="BLL4140 PROTEIN"/>
    <property type="match status" value="1"/>
</dbReference>
<evidence type="ECO:0000256" key="1">
    <source>
        <dbReference type="ARBA" id="ARBA00004651"/>
    </source>
</evidence>
<feature type="transmembrane region" description="Helical" evidence="7">
    <location>
        <begin position="204"/>
        <end position="229"/>
    </location>
</feature>
<comment type="subcellular location">
    <subcellularLocation>
        <location evidence="1 7">Cell membrane</location>
        <topology evidence="1 7">Multi-pass membrane protein</topology>
    </subcellularLocation>
</comment>